<evidence type="ECO:0000256" key="1">
    <source>
        <dbReference type="SAM" id="Coils"/>
    </source>
</evidence>
<name>A0A4S5BYL5_9BURK</name>
<reference evidence="2 3" key="1">
    <citation type="submission" date="2019-04" db="EMBL/GenBank/DDBJ databases">
        <title>Lampropedia sp YIM MLB12 draf genome.</title>
        <authorList>
            <person name="Wang Y.-X."/>
        </authorList>
    </citation>
    <scope>NUCLEOTIDE SEQUENCE [LARGE SCALE GENOMIC DNA]</scope>
    <source>
        <strain evidence="2 3">YIM MLB12</strain>
    </source>
</reference>
<comment type="caution">
    <text evidence="2">The sequence shown here is derived from an EMBL/GenBank/DDBJ whole genome shotgun (WGS) entry which is preliminary data.</text>
</comment>
<keyword evidence="1" id="KW-0175">Coiled coil</keyword>
<organism evidence="2 3">
    <name type="scientific">Lampropedia aestuarii</name>
    <dbReference type="NCBI Taxonomy" id="2562762"/>
    <lineage>
        <taxon>Bacteria</taxon>
        <taxon>Pseudomonadati</taxon>
        <taxon>Pseudomonadota</taxon>
        <taxon>Betaproteobacteria</taxon>
        <taxon>Burkholderiales</taxon>
        <taxon>Comamonadaceae</taxon>
        <taxon>Lampropedia</taxon>
    </lineage>
</organism>
<accession>A0A4S5BYL5</accession>
<keyword evidence="3" id="KW-1185">Reference proteome</keyword>
<feature type="coiled-coil region" evidence="1">
    <location>
        <begin position="75"/>
        <end position="102"/>
    </location>
</feature>
<dbReference type="RefSeq" id="WP_136405081.1">
    <property type="nucleotide sequence ID" value="NZ_SSWX01000002.1"/>
</dbReference>
<sequence length="141" mass="15514">MQVLKLKYSGRKVYTDRTHMAQTWLPGDVKAVTGDAGKELLRFVEFKIHKDAVAQTPVDEPVLAQTGAADAAKVLLAQDQQAQEAEAEHQALESTLTLLDSMDKAGLEAYAAKYEVNLDKRKSLADLREQVGTLVEQFGAR</sequence>
<dbReference type="AlphaFoldDB" id="A0A4S5BYL5"/>
<dbReference type="EMBL" id="SSWX01000002">
    <property type="protein sequence ID" value="THJ36175.1"/>
    <property type="molecule type" value="Genomic_DNA"/>
</dbReference>
<dbReference type="Proteomes" id="UP000306236">
    <property type="component" value="Unassembled WGS sequence"/>
</dbReference>
<gene>
    <name evidence="2" type="ORF">E8K88_02615</name>
</gene>
<evidence type="ECO:0000313" key="3">
    <source>
        <dbReference type="Proteomes" id="UP000306236"/>
    </source>
</evidence>
<dbReference type="OrthoDB" id="8903533at2"/>
<proteinExistence type="predicted"/>
<evidence type="ECO:0000313" key="2">
    <source>
        <dbReference type="EMBL" id="THJ36175.1"/>
    </source>
</evidence>
<protein>
    <submittedName>
        <fullName evidence="2">Uncharacterized protein</fullName>
    </submittedName>
</protein>